<accession>A0A4C1Z2U1</accession>
<evidence type="ECO:0000313" key="2">
    <source>
        <dbReference type="Proteomes" id="UP000299102"/>
    </source>
</evidence>
<sequence length="89" mass="10048">MPPYSRYPIPRGRQRTGDFLELRVSMDGWMVTIHFLAVGIQRHRPGSCPCVLSVLARRSGLLNYSVGIDPKSLWCATFERGRVAIAVIF</sequence>
<dbReference type="EMBL" id="BGZK01001534">
    <property type="protein sequence ID" value="GBP81850.1"/>
    <property type="molecule type" value="Genomic_DNA"/>
</dbReference>
<evidence type="ECO:0000313" key="1">
    <source>
        <dbReference type="EMBL" id="GBP81850.1"/>
    </source>
</evidence>
<organism evidence="1 2">
    <name type="scientific">Eumeta variegata</name>
    <name type="common">Bagworm moth</name>
    <name type="synonym">Eumeta japonica</name>
    <dbReference type="NCBI Taxonomy" id="151549"/>
    <lineage>
        <taxon>Eukaryota</taxon>
        <taxon>Metazoa</taxon>
        <taxon>Ecdysozoa</taxon>
        <taxon>Arthropoda</taxon>
        <taxon>Hexapoda</taxon>
        <taxon>Insecta</taxon>
        <taxon>Pterygota</taxon>
        <taxon>Neoptera</taxon>
        <taxon>Endopterygota</taxon>
        <taxon>Lepidoptera</taxon>
        <taxon>Glossata</taxon>
        <taxon>Ditrysia</taxon>
        <taxon>Tineoidea</taxon>
        <taxon>Psychidae</taxon>
        <taxon>Oiketicinae</taxon>
        <taxon>Eumeta</taxon>
    </lineage>
</organism>
<gene>
    <name evidence="1" type="ORF">EVAR_59745_1</name>
</gene>
<dbReference type="Proteomes" id="UP000299102">
    <property type="component" value="Unassembled WGS sequence"/>
</dbReference>
<keyword evidence="2" id="KW-1185">Reference proteome</keyword>
<name>A0A4C1Z2U1_EUMVA</name>
<dbReference type="AlphaFoldDB" id="A0A4C1Z2U1"/>
<protein>
    <submittedName>
        <fullName evidence="1">Uncharacterized protein</fullName>
    </submittedName>
</protein>
<comment type="caution">
    <text evidence="1">The sequence shown here is derived from an EMBL/GenBank/DDBJ whole genome shotgun (WGS) entry which is preliminary data.</text>
</comment>
<reference evidence="1 2" key="1">
    <citation type="journal article" date="2019" name="Commun. Biol.">
        <title>The bagworm genome reveals a unique fibroin gene that provides high tensile strength.</title>
        <authorList>
            <person name="Kono N."/>
            <person name="Nakamura H."/>
            <person name="Ohtoshi R."/>
            <person name="Tomita M."/>
            <person name="Numata K."/>
            <person name="Arakawa K."/>
        </authorList>
    </citation>
    <scope>NUCLEOTIDE SEQUENCE [LARGE SCALE GENOMIC DNA]</scope>
</reference>
<proteinExistence type="predicted"/>